<accession>A0A449AIP5</accession>
<dbReference type="GO" id="GO:0032259">
    <property type="term" value="P:methylation"/>
    <property type="evidence" value="ECO:0007669"/>
    <property type="project" value="UniProtKB-KW"/>
</dbReference>
<dbReference type="InterPro" id="IPR029063">
    <property type="entry name" value="SAM-dependent_MTases_sf"/>
</dbReference>
<dbReference type="EC" id="2.1.1.72" evidence="4"/>
<dbReference type="SUPFAM" id="SSF53335">
    <property type="entry name" value="S-adenosyl-L-methionine-dependent methyltransferases"/>
    <property type="match status" value="1"/>
</dbReference>
<protein>
    <submittedName>
        <fullName evidence="4">Modification methylase DpnIIB</fullName>
        <ecNumber evidence="4">2.1.1.72</ecNumber>
    </submittedName>
</protein>
<dbReference type="InterPro" id="IPR001091">
    <property type="entry name" value="RM_Methyltransferase"/>
</dbReference>
<dbReference type="PRINTS" id="PR00508">
    <property type="entry name" value="S21N4MTFRASE"/>
</dbReference>
<dbReference type="Proteomes" id="UP000289506">
    <property type="component" value="Plasmid 13"/>
</dbReference>
<feature type="domain" description="DNA methylase N-4/N-6" evidence="3">
    <location>
        <begin position="27"/>
        <end position="68"/>
    </location>
</feature>
<dbReference type="Gene3D" id="3.40.50.150">
    <property type="entry name" value="Vaccinia Virus protein VP39"/>
    <property type="match status" value="1"/>
</dbReference>
<keyword evidence="1 4" id="KW-0489">Methyltransferase</keyword>
<dbReference type="GO" id="GO:0003677">
    <property type="term" value="F:DNA binding"/>
    <property type="evidence" value="ECO:0007669"/>
    <property type="project" value="InterPro"/>
</dbReference>
<reference evidence="4 5" key="1">
    <citation type="submission" date="2019-01" db="EMBL/GenBank/DDBJ databases">
        <authorList>
            <consortium name="Pathogen Informatics"/>
        </authorList>
    </citation>
    <scope>NUCLEOTIDE SEQUENCE [LARGE SCALE GENOMIC DNA]</scope>
    <source>
        <strain evidence="4 5">NCTC10142</strain>
        <plasmid evidence="5">13</plasmid>
    </source>
</reference>
<organism evidence="4 5">
    <name type="scientific">Mycoplasmopsis cynos</name>
    <dbReference type="NCBI Taxonomy" id="171284"/>
    <lineage>
        <taxon>Bacteria</taxon>
        <taxon>Bacillati</taxon>
        <taxon>Mycoplasmatota</taxon>
        <taxon>Mycoplasmoidales</taxon>
        <taxon>Metamycoplasmataceae</taxon>
        <taxon>Mycoplasmopsis</taxon>
    </lineage>
</organism>
<evidence type="ECO:0000313" key="5">
    <source>
        <dbReference type="Proteomes" id="UP000289506"/>
    </source>
</evidence>
<dbReference type="InterPro" id="IPR002941">
    <property type="entry name" value="DNA_methylase_N4/N6"/>
</dbReference>
<evidence type="ECO:0000259" key="3">
    <source>
        <dbReference type="Pfam" id="PF01555"/>
    </source>
</evidence>
<evidence type="ECO:0000256" key="2">
    <source>
        <dbReference type="ARBA" id="ARBA00022679"/>
    </source>
</evidence>
<dbReference type="GO" id="GO:0008170">
    <property type="term" value="F:N-methyltransferase activity"/>
    <property type="evidence" value="ECO:0007669"/>
    <property type="project" value="InterPro"/>
</dbReference>
<dbReference type="EMBL" id="LR214986">
    <property type="protein sequence ID" value="VEU64849.1"/>
    <property type="molecule type" value="Genomic_DNA"/>
</dbReference>
<geneLocation type="plasmid" evidence="4 5">
    <name>13</name>
</geneLocation>
<gene>
    <name evidence="4" type="primary">dpnA_1</name>
    <name evidence="4" type="ORF">NCTC10142_00613</name>
</gene>
<proteinExistence type="predicted"/>
<name>A0A449AIP5_9BACT</name>
<keyword evidence="4" id="KW-0614">Plasmid</keyword>
<dbReference type="GO" id="GO:0009007">
    <property type="term" value="F:site-specific DNA-methyltransferase (adenine-specific) activity"/>
    <property type="evidence" value="ECO:0007669"/>
    <property type="project" value="UniProtKB-EC"/>
</dbReference>
<dbReference type="Pfam" id="PF01555">
    <property type="entry name" value="N6_N4_Mtase"/>
    <property type="match status" value="1"/>
</dbReference>
<evidence type="ECO:0000256" key="1">
    <source>
        <dbReference type="ARBA" id="ARBA00022603"/>
    </source>
</evidence>
<dbReference type="AlphaFoldDB" id="A0A449AIP5"/>
<dbReference type="RefSeq" id="WP_129720690.1">
    <property type="nucleotide sequence ID" value="NZ_CP110271.1"/>
</dbReference>
<sequence length="68" mass="7736">MKDVITAPCINIKEKEFEYRSSQNIIYLLEKLILATNNENDLIIDSFADAGTSLAVAYKTRRNAIEIE</sequence>
<evidence type="ECO:0000313" key="4">
    <source>
        <dbReference type="EMBL" id="VEU64849.1"/>
    </source>
</evidence>
<keyword evidence="2 4" id="KW-0808">Transferase</keyword>